<reference evidence="3 4" key="1">
    <citation type="submission" date="2009-02" db="EMBL/GenBank/DDBJ databases">
        <title>Annotation of Streptomyces hygroscopicus strain ATCC 53653.</title>
        <authorList>
            <consortium name="The Broad Institute Genome Sequencing Platform"/>
            <consortium name="Broad Institute Microbial Sequencing Center"/>
            <person name="Fischbach M."/>
            <person name="Godfrey P."/>
            <person name="Ward D."/>
            <person name="Young S."/>
            <person name="Zeng Q."/>
            <person name="Koehrsen M."/>
            <person name="Alvarado L."/>
            <person name="Berlin A.M."/>
            <person name="Bochicchio J."/>
            <person name="Borenstein D."/>
            <person name="Chapman S.B."/>
            <person name="Chen Z."/>
            <person name="Engels R."/>
            <person name="Freedman E."/>
            <person name="Gellesch M."/>
            <person name="Goldberg J."/>
            <person name="Griggs A."/>
            <person name="Gujja S."/>
            <person name="Heilman E.R."/>
            <person name="Heiman D.I."/>
            <person name="Hepburn T.A."/>
            <person name="Howarth C."/>
            <person name="Jen D."/>
            <person name="Larson L."/>
            <person name="Lewis B."/>
            <person name="Mehta T."/>
            <person name="Park D."/>
            <person name="Pearson M."/>
            <person name="Richards J."/>
            <person name="Roberts A."/>
            <person name="Saif S."/>
            <person name="Shea T.D."/>
            <person name="Shenoy N."/>
            <person name="Sisk P."/>
            <person name="Stolte C."/>
            <person name="Sykes S.N."/>
            <person name="Thomson T."/>
            <person name="Walk T."/>
            <person name="White J."/>
            <person name="Yandava C."/>
            <person name="Straight P."/>
            <person name="Clardy J."/>
            <person name="Hung D."/>
            <person name="Kolter R."/>
            <person name="Mekalanos J."/>
            <person name="Walker S."/>
            <person name="Walsh C.T."/>
            <person name="Wieland-Brown L.C."/>
            <person name="Haas B."/>
            <person name="Nusbaum C."/>
            <person name="Birren B."/>
        </authorList>
    </citation>
    <scope>NUCLEOTIDE SEQUENCE [LARGE SCALE GENOMIC DNA]</scope>
    <source>
        <strain evidence="3 4">ATCC 53653</strain>
    </source>
</reference>
<dbReference type="STRING" id="457427.SSOG_02375"/>
<keyword evidence="4" id="KW-1185">Reference proteome</keyword>
<protein>
    <recommendedName>
        <fullName evidence="2">Lipocalin-like domain-containing protein</fullName>
    </recommendedName>
</protein>
<dbReference type="Proteomes" id="UP000003963">
    <property type="component" value="Unassembled WGS sequence"/>
</dbReference>
<proteinExistence type="predicted"/>
<evidence type="ECO:0000259" key="2">
    <source>
        <dbReference type="Pfam" id="PF13924"/>
    </source>
</evidence>
<organism evidence="3 4">
    <name type="scientific">Streptomyces himastatinicus ATCC 53653</name>
    <dbReference type="NCBI Taxonomy" id="457427"/>
    <lineage>
        <taxon>Bacteria</taxon>
        <taxon>Bacillati</taxon>
        <taxon>Actinomycetota</taxon>
        <taxon>Actinomycetes</taxon>
        <taxon>Kitasatosporales</taxon>
        <taxon>Streptomycetaceae</taxon>
        <taxon>Streptomyces</taxon>
        <taxon>Streptomyces violaceusniger group</taxon>
    </lineage>
</organism>
<dbReference type="HOGENOM" id="CLU_2107628_0_0_11"/>
<dbReference type="InterPro" id="IPR024311">
    <property type="entry name" value="Lipocalin-like"/>
</dbReference>
<evidence type="ECO:0000256" key="1">
    <source>
        <dbReference type="SAM" id="MobiDB-lite"/>
    </source>
</evidence>
<evidence type="ECO:0000313" key="4">
    <source>
        <dbReference type="Proteomes" id="UP000003963"/>
    </source>
</evidence>
<feature type="domain" description="Lipocalin-like" evidence="2">
    <location>
        <begin position="27"/>
        <end position="94"/>
    </location>
</feature>
<dbReference type="AlphaFoldDB" id="D9W8F4"/>
<accession>D9W8F4</accession>
<name>D9W8F4_9ACTN</name>
<dbReference type="EMBL" id="GG657754">
    <property type="protein sequence ID" value="EFL22661.1"/>
    <property type="molecule type" value="Genomic_DNA"/>
</dbReference>
<gene>
    <name evidence="3" type="ORF">SSOG_02375</name>
</gene>
<sequence>MSYLSDGRVSVHMMRAPGTGAGPSPAAPYMGYCGTWRLVADESTVVHRIEITPRADWIGTEQERRAALDGDRLTLYASTRIRGVPHHRVLVWRRAEPRGTPTESRGSVHGRQQAE</sequence>
<feature type="region of interest" description="Disordered" evidence="1">
    <location>
        <begin position="93"/>
        <end position="115"/>
    </location>
</feature>
<dbReference type="Pfam" id="PF13924">
    <property type="entry name" value="Lipocalin_5"/>
    <property type="match status" value="1"/>
</dbReference>
<evidence type="ECO:0000313" key="3">
    <source>
        <dbReference type="EMBL" id="EFL22661.1"/>
    </source>
</evidence>